<dbReference type="InterPro" id="IPR036612">
    <property type="entry name" value="KH_dom_type_1_sf"/>
</dbReference>
<reference evidence="5 6" key="1">
    <citation type="submission" date="2013-11" db="EMBL/GenBank/DDBJ databases">
        <title>Draft genome of the bovine lungworm Dictyocaulus viviparus.</title>
        <authorList>
            <person name="Mitreva M."/>
        </authorList>
    </citation>
    <scope>NUCLEOTIDE SEQUENCE [LARGE SCALE GENOMIC DNA]</scope>
    <source>
        <strain evidence="5 6">HannoverDv2000</strain>
    </source>
</reference>
<evidence type="ECO:0000313" key="6">
    <source>
        <dbReference type="Proteomes" id="UP000053766"/>
    </source>
</evidence>
<evidence type="ECO:0000256" key="2">
    <source>
        <dbReference type="PROSITE-ProRule" id="PRU00117"/>
    </source>
</evidence>
<organism evidence="5 6">
    <name type="scientific">Dictyocaulus viviparus</name>
    <name type="common">Bovine lungworm</name>
    <dbReference type="NCBI Taxonomy" id="29172"/>
    <lineage>
        <taxon>Eukaryota</taxon>
        <taxon>Metazoa</taxon>
        <taxon>Ecdysozoa</taxon>
        <taxon>Nematoda</taxon>
        <taxon>Chromadorea</taxon>
        <taxon>Rhabditida</taxon>
        <taxon>Rhabditina</taxon>
        <taxon>Rhabditomorpha</taxon>
        <taxon>Strongyloidea</taxon>
        <taxon>Metastrongylidae</taxon>
        <taxon>Dictyocaulus</taxon>
    </lineage>
</organism>
<dbReference type="Pfam" id="PF24234">
    <property type="entry name" value="KH_BICC1_1st"/>
    <property type="match status" value="1"/>
</dbReference>
<dbReference type="Gene3D" id="3.30.1370.10">
    <property type="entry name" value="K Homology domain, type 1"/>
    <property type="match status" value="1"/>
</dbReference>
<keyword evidence="6" id="KW-1185">Reference proteome</keyword>
<dbReference type="InterPro" id="IPR004088">
    <property type="entry name" value="KH_dom_type_1"/>
</dbReference>
<dbReference type="AlphaFoldDB" id="A0A0D8XGE0"/>
<dbReference type="InterPro" id="IPR047549">
    <property type="entry name" value="BICC1_KH-I_rpt1"/>
</dbReference>
<accession>A0A0D8XGE0</accession>
<dbReference type="GO" id="GO:0003723">
    <property type="term" value="F:RNA binding"/>
    <property type="evidence" value="ECO:0007669"/>
    <property type="project" value="UniProtKB-UniRule"/>
</dbReference>
<evidence type="ECO:0000259" key="4">
    <source>
        <dbReference type="Pfam" id="PF24234"/>
    </source>
</evidence>
<dbReference type="PROSITE" id="PS50084">
    <property type="entry name" value="KH_TYPE_1"/>
    <property type="match status" value="1"/>
</dbReference>
<dbReference type="Pfam" id="PF00013">
    <property type="entry name" value="KH_1"/>
    <property type="match status" value="1"/>
</dbReference>
<feature type="domain" description="K Homology" evidence="3">
    <location>
        <begin position="105"/>
        <end position="143"/>
    </location>
</feature>
<dbReference type="PANTHER" id="PTHR10627:SF69">
    <property type="entry name" value="PROTEIN BICAUDAL C"/>
    <property type="match status" value="1"/>
</dbReference>
<evidence type="ECO:0000259" key="3">
    <source>
        <dbReference type="Pfam" id="PF00013"/>
    </source>
</evidence>
<sequence length="146" mass="16478">MTSDDVVVLQNGRYEEKIQVDRRRLEAMIAGAPVGETAFIFINANDFFTKVEQYSGAQICWPSHLKIGAKTKKDPFVKVIGTVDAIERAKHYISTTLRARNDRVTLKMDIHHSIHSHIIGKGGKSIQQIMRTTGCHIHFPDSNKYA</sequence>
<dbReference type="PANTHER" id="PTHR10627">
    <property type="entry name" value="SCP160"/>
    <property type="match status" value="1"/>
</dbReference>
<name>A0A0D8XGE0_DICVI</name>
<dbReference type="Proteomes" id="UP000053766">
    <property type="component" value="Unassembled WGS sequence"/>
</dbReference>
<dbReference type="EMBL" id="KN716627">
    <property type="protein sequence ID" value="KJH42772.1"/>
    <property type="molecule type" value="Genomic_DNA"/>
</dbReference>
<evidence type="ECO:0000256" key="1">
    <source>
        <dbReference type="ARBA" id="ARBA00022737"/>
    </source>
</evidence>
<keyword evidence="2" id="KW-0694">RNA-binding</keyword>
<reference evidence="6" key="2">
    <citation type="journal article" date="2016" name="Sci. Rep.">
        <title>Dictyocaulus viviparus genome, variome and transcriptome elucidate lungworm biology and support future intervention.</title>
        <authorList>
            <person name="McNulty S.N."/>
            <person name="Strube C."/>
            <person name="Rosa B.A."/>
            <person name="Martin J.C."/>
            <person name="Tyagi R."/>
            <person name="Choi Y.J."/>
            <person name="Wang Q."/>
            <person name="Hallsworth Pepin K."/>
            <person name="Zhang X."/>
            <person name="Ozersky P."/>
            <person name="Wilson R.K."/>
            <person name="Sternberg P.W."/>
            <person name="Gasser R.B."/>
            <person name="Mitreva M."/>
        </authorList>
    </citation>
    <scope>NUCLEOTIDE SEQUENCE [LARGE SCALE GENOMIC DNA]</scope>
    <source>
        <strain evidence="6">HannoverDv2000</strain>
    </source>
</reference>
<protein>
    <submittedName>
        <fullName evidence="5">KH domain protein</fullName>
    </submittedName>
</protein>
<feature type="domain" description="BICC1 first type I KH" evidence="4">
    <location>
        <begin position="16"/>
        <end position="94"/>
    </location>
</feature>
<dbReference type="STRING" id="29172.A0A0D8XGE0"/>
<dbReference type="SUPFAM" id="SSF54791">
    <property type="entry name" value="Eukaryotic type KH-domain (KH-domain type I)"/>
    <property type="match status" value="1"/>
</dbReference>
<evidence type="ECO:0000313" key="5">
    <source>
        <dbReference type="EMBL" id="KJH42772.1"/>
    </source>
</evidence>
<gene>
    <name evidence="5" type="ORF">DICVIV_11231</name>
</gene>
<proteinExistence type="predicted"/>
<dbReference type="OrthoDB" id="271862at2759"/>
<keyword evidence="1" id="KW-0677">Repeat</keyword>
<dbReference type="GO" id="GO:0005737">
    <property type="term" value="C:cytoplasm"/>
    <property type="evidence" value="ECO:0007669"/>
    <property type="project" value="TreeGrafter"/>
</dbReference>